<dbReference type="EMBL" id="JAYWLU010000003">
    <property type="protein sequence ID" value="MEX3593914.1"/>
    <property type="molecule type" value="Genomic_DNA"/>
</dbReference>
<dbReference type="SUPFAM" id="SSF52540">
    <property type="entry name" value="P-loop containing nucleoside triphosphate hydrolases"/>
    <property type="match status" value="2"/>
</dbReference>
<dbReference type="SMART" id="SM00382">
    <property type="entry name" value="AAA"/>
    <property type="match status" value="2"/>
</dbReference>
<keyword evidence="3" id="KW-0547">Nucleotide-binding</keyword>
<dbReference type="Gene3D" id="3.40.50.300">
    <property type="entry name" value="P-loop containing nucleotide triphosphate hydrolases"/>
    <property type="match status" value="2"/>
</dbReference>
<keyword evidence="7" id="KW-1185">Reference proteome</keyword>
<gene>
    <name evidence="6" type="ORF">VVR66_04220</name>
</gene>
<reference evidence="6 7" key="1">
    <citation type="journal article" date="2024" name="Fungal Genet. Biol.">
        <title>The porcine skin microbiome exhibits broad fungal antagonism.</title>
        <authorList>
            <person name="De La Cruz K.F."/>
            <person name="Townsend E.C."/>
            <person name="Alex Cheong J.Z."/>
            <person name="Salamzade R."/>
            <person name="Liu A."/>
            <person name="Sandstrom S."/>
            <person name="Davila E."/>
            <person name="Huang L."/>
            <person name="Xu K.H."/>
            <person name="Wu S.Y."/>
            <person name="Meudt J.J."/>
            <person name="Shanmuganayagam D."/>
            <person name="Gibson A.L.F."/>
            <person name="Kalan L.R."/>
        </authorList>
    </citation>
    <scope>NUCLEOTIDE SEQUENCE [LARGE SCALE GENOMIC DNA]</scope>
    <source>
        <strain evidence="6 7">LK2625</strain>
    </source>
</reference>
<accession>A0ABV3UZM6</accession>
<dbReference type="PANTHER" id="PTHR43790:SF9">
    <property type="entry name" value="GALACTOFURANOSE TRANSPORTER ATP-BINDING PROTEIN YTFR"/>
    <property type="match status" value="1"/>
</dbReference>
<evidence type="ECO:0000313" key="7">
    <source>
        <dbReference type="Proteomes" id="UP001558481"/>
    </source>
</evidence>
<sequence length="512" mass="55238">MENIVQVTGLTKNHAHLRALKGIDLTVGAGEIVGLVGENGAGKSTLISLLAGAARPDKGAMTLCGDNFAPQNEQDARSAGVGAVQQRFTMNGSLTVAEAIAGLGHGAQGERDEVLERAREVLRDAGVDLDPEAHISSLMRAEKALVEVLRVRMEDPQLVLMDEVAATFNDHEVATVHAITRQLARQGRGVIYITHRIDEVRSLADRVVVMREGAIKEEFVPREVGADQIVFSMLERALPERDRPGGHDHDDEALSVRGLSTDGGLSNVDLTLRRGEVLGLTGLRRAGMNELVGALVGVHPGQYEHLQVSGRDVSISSAQDAVELGIGYLSDSDDELNEAHEESVARMLRNDDPDPDAGFIREVTALREVVAQVKALHIKTHDIQGQVGKLSGGDQQKIALARWMSTDCDILILNHPTRGIDVGAKGDIYDMLTDLTSKGTSVLLISSEMSELLQWCHRILVMREGQIVSEQTNDQATEDTLMAAVTGQELPSHAVRKRHVADHAPAEAPAQD</sequence>
<dbReference type="InterPro" id="IPR027417">
    <property type="entry name" value="P-loop_NTPase"/>
</dbReference>
<name>A0ABV3UZM6_9MICC</name>
<feature type="domain" description="ABC transporter" evidence="5">
    <location>
        <begin position="5"/>
        <end position="237"/>
    </location>
</feature>
<dbReference type="GO" id="GO:0005524">
    <property type="term" value="F:ATP binding"/>
    <property type="evidence" value="ECO:0007669"/>
    <property type="project" value="UniProtKB-KW"/>
</dbReference>
<evidence type="ECO:0000256" key="4">
    <source>
        <dbReference type="ARBA" id="ARBA00022840"/>
    </source>
</evidence>
<dbReference type="Proteomes" id="UP001558481">
    <property type="component" value="Unassembled WGS sequence"/>
</dbReference>
<dbReference type="InterPro" id="IPR003593">
    <property type="entry name" value="AAA+_ATPase"/>
</dbReference>
<dbReference type="CDD" id="cd03215">
    <property type="entry name" value="ABC_Carb_Monos_II"/>
    <property type="match status" value="1"/>
</dbReference>
<protein>
    <submittedName>
        <fullName evidence="6">Sugar ABC transporter ATP-binding protein</fullName>
    </submittedName>
</protein>
<dbReference type="RefSeq" id="WP_129699522.1">
    <property type="nucleotide sequence ID" value="NZ_JALXKX010000010.1"/>
</dbReference>
<proteinExistence type="predicted"/>
<dbReference type="InterPro" id="IPR003439">
    <property type="entry name" value="ABC_transporter-like_ATP-bd"/>
</dbReference>
<evidence type="ECO:0000313" key="6">
    <source>
        <dbReference type="EMBL" id="MEX3593914.1"/>
    </source>
</evidence>
<dbReference type="Pfam" id="PF00005">
    <property type="entry name" value="ABC_tran"/>
    <property type="match status" value="2"/>
</dbReference>
<dbReference type="PROSITE" id="PS50893">
    <property type="entry name" value="ABC_TRANSPORTER_2"/>
    <property type="match status" value="2"/>
</dbReference>
<dbReference type="InterPro" id="IPR050107">
    <property type="entry name" value="ABC_carbohydrate_import_ATPase"/>
</dbReference>
<comment type="caution">
    <text evidence="6">The sequence shown here is derived from an EMBL/GenBank/DDBJ whole genome shotgun (WGS) entry which is preliminary data.</text>
</comment>
<keyword evidence="1" id="KW-0813">Transport</keyword>
<dbReference type="PROSITE" id="PS00211">
    <property type="entry name" value="ABC_TRANSPORTER_1"/>
    <property type="match status" value="1"/>
</dbReference>
<dbReference type="CDD" id="cd03216">
    <property type="entry name" value="ABC_Carb_Monos_I"/>
    <property type="match status" value="1"/>
</dbReference>
<evidence type="ECO:0000259" key="5">
    <source>
        <dbReference type="PROSITE" id="PS50893"/>
    </source>
</evidence>
<dbReference type="PANTHER" id="PTHR43790">
    <property type="entry name" value="CARBOHYDRATE TRANSPORT ATP-BINDING PROTEIN MG119-RELATED"/>
    <property type="match status" value="1"/>
</dbReference>
<feature type="domain" description="ABC transporter" evidence="5">
    <location>
        <begin position="249"/>
        <end position="489"/>
    </location>
</feature>
<keyword evidence="4 6" id="KW-0067">ATP-binding</keyword>
<evidence type="ECO:0000256" key="3">
    <source>
        <dbReference type="ARBA" id="ARBA00022741"/>
    </source>
</evidence>
<keyword evidence="2" id="KW-0677">Repeat</keyword>
<evidence type="ECO:0000256" key="2">
    <source>
        <dbReference type="ARBA" id="ARBA00022737"/>
    </source>
</evidence>
<organism evidence="6 7">
    <name type="scientific">Kocuria carniphila</name>
    <dbReference type="NCBI Taxonomy" id="262208"/>
    <lineage>
        <taxon>Bacteria</taxon>
        <taxon>Bacillati</taxon>
        <taxon>Actinomycetota</taxon>
        <taxon>Actinomycetes</taxon>
        <taxon>Micrococcales</taxon>
        <taxon>Micrococcaceae</taxon>
        <taxon>Kocuria</taxon>
    </lineage>
</organism>
<dbReference type="InterPro" id="IPR017871">
    <property type="entry name" value="ABC_transporter-like_CS"/>
</dbReference>
<evidence type="ECO:0000256" key="1">
    <source>
        <dbReference type="ARBA" id="ARBA00022448"/>
    </source>
</evidence>